<proteinExistence type="inferred from homology"/>
<dbReference type="SUPFAM" id="SSF52540">
    <property type="entry name" value="P-loop containing nucleoside triphosphate hydrolases"/>
    <property type="match status" value="1"/>
</dbReference>
<evidence type="ECO:0000256" key="8">
    <source>
        <dbReference type="ARBA" id="ARBA00022917"/>
    </source>
</evidence>
<evidence type="ECO:0000256" key="14">
    <source>
        <dbReference type="SAM" id="MobiDB-lite"/>
    </source>
</evidence>
<feature type="domain" description="Tr-type G" evidence="15">
    <location>
        <begin position="394"/>
        <end position="615"/>
    </location>
</feature>
<evidence type="ECO:0000256" key="7">
    <source>
        <dbReference type="ARBA" id="ARBA00022845"/>
    </source>
</evidence>
<dbReference type="GeneID" id="10025041"/>
<dbReference type="SUPFAM" id="SSF50447">
    <property type="entry name" value="Translation proteins"/>
    <property type="match status" value="1"/>
</dbReference>
<dbReference type="InterPro" id="IPR027417">
    <property type="entry name" value="P-loop_NTPase"/>
</dbReference>
<dbReference type="eggNOG" id="KOG0458">
    <property type="taxonomic scope" value="Eukaryota"/>
</dbReference>
<dbReference type="NCBIfam" id="TIGR00231">
    <property type="entry name" value="small_GTP"/>
    <property type="match status" value="1"/>
</dbReference>
<accession>E4V4Q0</accession>
<evidence type="ECO:0000256" key="1">
    <source>
        <dbReference type="ARBA" id="ARBA00004496"/>
    </source>
</evidence>
<dbReference type="InterPro" id="IPR054696">
    <property type="entry name" value="GTP-eEF1A_C"/>
</dbReference>
<dbReference type="Pfam" id="PF08938">
    <property type="entry name" value="HBS1_N"/>
    <property type="match status" value="1"/>
</dbReference>
<evidence type="ECO:0000256" key="13">
    <source>
        <dbReference type="ARBA" id="ARBA00074866"/>
    </source>
</evidence>
<comment type="catalytic activity">
    <reaction evidence="11">
        <text>GTP + H2O = GDP + phosphate + H(+)</text>
        <dbReference type="Rhea" id="RHEA:19669"/>
        <dbReference type="ChEBI" id="CHEBI:15377"/>
        <dbReference type="ChEBI" id="CHEBI:15378"/>
        <dbReference type="ChEBI" id="CHEBI:37565"/>
        <dbReference type="ChEBI" id="CHEBI:43474"/>
        <dbReference type="ChEBI" id="CHEBI:58189"/>
    </reaction>
    <physiologicalReaction direction="left-to-right" evidence="11">
        <dbReference type="Rhea" id="RHEA:19670"/>
    </physiologicalReaction>
</comment>
<dbReference type="FunFam" id="2.40.30.10:FF:000070">
    <property type="entry name" value="Translation elongation factor EF-1 subunit"/>
    <property type="match status" value="1"/>
</dbReference>
<feature type="compositionally biased region" description="Low complexity" evidence="14">
    <location>
        <begin position="185"/>
        <end position="198"/>
    </location>
</feature>
<evidence type="ECO:0000256" key="12">
    <source>
        <dbReference type="ARBA" id="ARBA00063537"/>
    </source>
</evidence>
<dbReference type="GO" id="GO:0006417">
    <property type="term" value="P:regulation of translation"/>
    <property type="evidence" value="ECO:0007669"/>
    <property type="project" value="UniProtKB-KW"/>
</dbReference>
<evidence type="ECO:0000256" key="9">
    <source>
        <dbReference type="ARBA" id="ARBA00023128"/>
    </source>
</evidence>
<dbReference type="PROSITE" id="PS51722">
    <property type="entry name" value="G_TR_2"/>
    <property type="match status" value="1"/>
</dbReference>
<feature type="region of interest" description="Disordered" evidence="14">
    <location>
        <begin position="157"/>
        <end position="276"/>
    </location>
</feature>
<dbReference type="GO" id="GO:0005829">
    <property type="term" value="C:cytosol"/>
    <property type="evidence" value="ECO:0007669"/>
    <property type="project" value="GOC"/>
</dbReference>
<keyword evidence="17" id="KW-1185">Reference proteome</keyword>
<dbReference type="VEuPathDB" id="FungiDB:MGYG_07976"/>
<dbReference type="OMA" id="FRMAISE"/>
<dbReference type="RefSeq" id="XP_003169809.1">
    <property type="nucleotide sequence ID" value="XM_003169761.1"/>
</dbReference>
<dbReference type="Pfam" id="PF03144">
    <property type="entry name" value="GTP_EFTU_D2"/>
    <property type="match status" value="1"/>
</dbReference>
<sequence>MSRNRVKNISYDDDDLDDELDGNDDELSPEDREQMRLATIEVQQLLRSQIPAIEATEDDIWETLWHYYYDVDKSVDYLTKKYRPKEKKDTKAKAPTAAAKKKNTADIESPMSTFPVPCSSHFSARDFFKDSPWLNIPPHRKADILIEPLYPRLGLLGGSSSEKPGKMSKLAALAAARKKKEAEKQQAQQQGEVGGPAEEANKPLSLRDRLAGGGKSRTPTPPSSRSLSALRGLSRTPKNEQPQAVEPVEGAGISQQTVPKETQQEQAQKEANAPEPVEKLAAGPSDFAAIIIGGKDKPGEPTSSVSPRAYNLFNFVVHDLTEVYNFAEPSPDDIVINAQNAAKEKKAKRNANQQATGKAQTDLAGGVQQLSVEPVKVKSKNLDVLEEHRKAKRKKAANFVVIGHVDAGKSTLMGRLLYDLKAIDQRTVDKYQREADKIGKGSFAFAWVLDQGAEERARGVTIDIASNNFETKDTKFTILDAPGHRDFVPNMIAGASQADFAVLVVDASTGKFESGLKGQTKEHALLVRSMGVQKMVIAVNKMDLVEWNKDRFDEIEQQISAFLVTAGFQAKNISFVPCSGLQGENIARRCEDKKAGWYTGKTLIEELETSEPFSYALDKPLRMTIGDIFRGGIQNPLSISGRLDAGHLQMGDQVLVMPSGEKTVIKSLEVDHEPVDWAVAGQNVVLHLADIDAKHLRIGDIVCSAASPAQNITSFTAKVLAFNHLTPMHIDVHRGRLHVPGRITQLVATLDKGSGKPTKRKPKIVAPGNVARVVVELEQSIPLEAPARIVLRSSGETVAAGLLE</sequence>
<keyword evidence="4" id="KW-0963">Cytoplasm</keyword>
<evidence type="ECO:0000256" key="10">
    <source>
        <dbReference type="ARBA" id="ARBA00023134"/>
    </source>
</evidence>
<dbReference type="InterPro" id="IPR050100">
    <property type="entry name" value="TRAFAC_GTPase_members"/>
</dbReference>
<keyword evidence="7" id="KW-0810">Translation regulation</keyword>
<protein>
    <recommendedName>
        <fullName evidence="13">Elongation factor 1 alpha-like protein</fullName>
    </recommendedName>
    <alternativeName>
        <fullName evidence="3">Elongation factor 1-alpha</fullName>
    </alternativeName>
</protein>
<reference evidence="17" key="1">
    <citation type="journal article" date="2012" name="MBio">
        <title>Comparative genome analysis of Trichophyton rubrum and related dermatophytes reveals candidate genes involved in infection.</title>
        <authorList>
            <person name="Martinez D.A."/>
            <person name="Oliver B.G."/>
            <person name="Graeser Y."/>
            <person name="Goldberg J.M."/>
            <person name="Li W."/>
            <person name="Martinez-Rossi N.M."/>
            <person name="Monod M."/>
            <person name="Shelest E."/>
            <person name="Barton R.C."/>
            <person name="Birch E."/>
            <person name="Brakhage A.A."/>
            <person name="Chen Z."/>
            <person name="Gurr S.J."/>
            <person name="Heiman D."/>
            <person name="Heitman J."/>
            <person name="Kosti I."/>
            <person name="Rossi A."/>
            <person name="Saif S."/>
            <person name="Samalova M."/>
            <person name="Saunders C.W."/>
            <person name="Shea T."/>
            <person name="Summerbell R.C."/>
            <person name="Xu J."/>
            <person name="Young S."/>
            <person name="Zeng Q."/>
            <person name="Birren B.W."/>
            <person name="Cuomo C.A."/>
            <person name="White T.C."/>
        </authorList>
    </citation>
    <scope>NUCLEOTIDE SEQUENCE [LARGE SCALE GENOMIC DNA]</scope>
    <source>
        <strain evidence="17">ATCC MYA-4604 / CBS 118893</strain>
    </source>
</reference>
<dbReference type="HOGENOM" id="CLU_007265_3_2_1"/>
<dbReference type="Gene3D" id="3.40.50.300">
    <property type="entry name" value="P-loop containing nucleotide triphosphate hydrolases"/>
    <property type="match status" value="1"/>
</dbReference>
<feature type="compositionally biased region" description="Low complexity" evidence="14">
    <location>
        <begin position="223"/>
        <end position="236"/>
    </location>
</feature>
<evidence type="ECO:0000256" key="2">
    <source>
        <dbReference type="ARBA" id="ARBA00007249"/>
    </source>
</evidence>
<dbReference type="STRING" id="535722.E4V4Q0"/>
<dbReference type="InterPro" id="IPR015033">
    <property type="entry name" value="HBS1-like_N"/>
</dbReference>
<evidence type="ECO:0000256" key="6">
    <source>
        <dbReference type="ARBA" id="ARBA00022801"/>
    </source>
</evidence>
<dbReference type="FunFam" id="3.40.50.300:FF:000204">
    <property type="entry name" value="Translation elongation factor Tu"/>
    <property type="match status" value="1"/>
</dbReference>
<feature type="region of interest" description="Disordered" evidence="14">
    <location>
        <begin position="89"/>
        <end position="108"/>
    </location>
</feature>
<dbReference type="OrthoDB" id="342024at2759"/>
<feature type="compositionally biased region" description="Basic and acidic residues" evidence="14">
    <location>
        <begin position="199"/>
        <end position="210"/>
    </location>
</feature>
<comment type="similarity">
    <text evidence="2">Belongs to the TRAFAC class translation factor GTPase superfamily. Classic translation factor GTPase family. EF-Tu/EF-1A subfamily.</text>
</comment>
<dbReference type="GO" id="GO:1990533">
    <property type="term" value="C:Dom34-Hbs1 complex"/>
    <property type="evidence" value="ECO:0007669"/>
    <property type="project" value="UniProtKB-ARBA"/>
</dbReference>
<keyword evidence="8" id="KW-0648">Protein biosynthesis</keyword>
<keyword evidence="10" id="KW-0342">GTP-binding</keyword>
<dbReference type="InParanoid" id="E4V4Q0"/>
<dbReference type="Pfam" id="PF00009">
    <property type="entry name" value="GTP_EFTU"/>
    <property type="match status" value="1"/>
</dbReference>
<feature type="compositionally biased region" description="Low complexity" evidence="14">
    <location>
        <begin position="259"/>
        <end position="275"/>
    </location>
</feature>
<comment type="subunit">
    <text evidence="12">Component of the Dom34-Hbs1 complex, also named Pelota-HBS1L complex, composed of dom34 and hbs1.</text>
</comment>
<evidence type="ECO:0000256" key="5">
    <source>
        <dbReference type="ARBA" id="ARBA00022741"/>
    </source>
</evidence>
<evidence type="ECO:0000256" key="4">
    <source>
        <dbReference type="ARBA" id="ARBA00022490"/>
    </source>
</evidence>
<dbReference type="FunFam" id="2.40.30.10:FF:000020">
    <property type="entry name" value="Translation elongation factor EF-1"/>
    <property type="match status" value="1"/>
</dbReference>
<evidence type="ECO:0000313" key="17">
    <source>
        <dbReference type="Proteomes" id="UP000002669"/>
    </source>
</evidence>
<dbReference type="CDD" id="cd01883">
    <property type="entry name" value="EF1_alpha"/>
    <property type="match status" value="1"/>
</dbReference>
<feature type="region of interest" description="Disordered" evidence="14">
    <location>
        <begin position="1"/>
        <end position="30"/>
    </location>
</feature>
<dbReference type="InterPro" id="IPR000795">
    <property type="entry name" value="T_Tr_GTP-bd_dom"/>
</dbReference>
<name>E4V4Q0_ARTGP</name>
<dbReference type="PROSITE" id="PS00301">
    <property type="entry name" value="G_TR_1"/>
    <property type="match status" value="1"/>
</dbReference>
<evidence type="ECO:0000256" key="3">
    <source>
        <dbReference type="ARBA" id="ARBA00013870"/>
    </source>
</evidence>
<dbReference type="GO" id="GO:0003746">
    <property type="term" value="F:translation elongation factor activity"/>
    <property type="evidence" value="ECO:0007669"/>
    <property type="project" value="UniProtKB-KW"/>
</dbReference>
<dbReference type="PRINTS" id="PR00315">
    <property type="entry name" value="ELONGATNFCT"/>
</dbReference>
<dbReference type="InterPro" id="IPR009000">
    <property type="entry name" value="Transl_B-barrel_sf"/>
</dbReference>
<dbReference type="PANTHER" id="PTHR23115">
    <property type="entry name" value="TRANSLATION FACTOR"/>
    <property type="match status" value="1"/>
</dbReference>
<evidence type="ECO:0000256" key="11">
    <source>
        <dbReference type="ARBA" id="ARBA00049117"/>
    </source>
</evidence>
<evidence type="ECO:0000313" key="16">
    <source>
        <dbReference type="EMBL" id="EFR04974.1"/>
    </source>
</evidence>
<comment type="subcellular location">
    <subcellularLocation>
        <location evidence="1">Cytoplasm</location>
    </subcellularLocation>
</comment>
<dbReference type="Proteomes" id="UP000002669">
    <property type="component" value="Unassembled WGS sequence"/>
</dbReference>
<dbReference type="GO" id="GO:0005525">
    <property type="term" value="F:GTP binding"/>
    <property type="evidence" value="ECO:0007669"/>
    <property type="project" value="UniProtKB-KW"/>
</dbReference>
<dbReference type="GO" id="GO:0003924">
    <property type="term" value="F:GTPase activity"/>
    <property type="evidence" value="ECO:0007669"/>
    <property type="project" value="InterPro"/>
</dbReference>
<dbReference type="AlphaFoldDB" id="E4V4Q0"/>
<feature type="compositionally biased region" description="Acidic residues" evidence="14">
    <location>
        <begin position="11"/>
        <end position="28"/>
    </location>
</feature>
<dbReference type="InterPro" id="IPR004161">
    <property type="entry name" value="EFTu-like_2"/>
</dbReference>
<gene>
    <name evidence="16" type="ORF">MGYG_07976</name>
</gene>
<dbReference type="InterPro" id="IPR031157">
    <property type="entry name" value="G_TR_CS"/>
</dbReference>
<dbReference type="SUPFAM" id="SSF50465">
    <property type="entry name" value="EF-Tu/eEF-1alpha/eIF2-gamma C-terminal domain"/>
    <property type="match status" value="1"/>
</dbReference>
<evidence type="ECO:0000259" key="15">
    <source>
        <dbReference type="PROSITE" id="PS51722"/>
    </source>
</evidence>
<dbReference type="InterPro" id="IPR009001">
    <property type="entry name" value="Transl_elong_EF1A/Init_IF2_C"/>
</dbReference>
<dbReference type="CDD" id="cd16267">
    <property type="entry name" value="HBS1-like_II"/>
    <property type="match status" value="1"/>
</dbReference>
<keyword evidence="9" id="KW-0496">Mitochondrion</keyword>
<dbReference type="EMBL" id="DS989829">
    <property type="protein sequence ID" value="EFR04974.1"/>
    <property type="molecule type" value="Genomic_DNA"/>
</dbReference>
<dbReference type="Pfam" id="PF22594">
    <property type="entry name" value="GTP-eEF1A_C"/>
    <property type="match status" value="1"/>
</dbReference>
<keyword evidence="16" id="KW-0251">Elongation factor</keyword>
<keyword evidence="5" id="KW-0547">Nucleotide-binding</keyword>
<organism evidence="17">
    <name type="scientific">Arthroderma gypseum (strain ATCC MYA-4604 / CBS 118893)</name>
    <name type="common">Microsporum gypseum</name>
    <dbReference type="NCBI Taxonomy" id="535722"/>
    <lineage>
        <taxon>Eukaryota</taxon>
        <taxon>Fungi</taxon>
        <taxon>Dikarya</taxon>
        <taxon>Ascomycota</taxon>
        <taxon>Pezizomycotina</taxon>
        <taxon>Eurotiomycetes</taxon>
        <taxon>Eurotiomycetidae</taxon>
        <taxon>Onygenales</taxon>
        <taxon>Arthrodermataceae</taxon>
        <taxon>Nannizzia</taxon>
    </lineage>
</organism>
<keyword evidence="6" id="KW-0378">Hydrolase</keyword>
<dbReference type="InterPro" id="IPR005225">
    <property type="entry name" value="Small_GTP-bd"/>
</dbReference>
<dbReference type="Gene3D" id="2.40.30.10">
    <property type="entry name" value="Translation factors"/>
    <property type="match status" value="2"/>
</dbReference>
<dbReference type="GO" id="GO:0002184">
    <property type="term" value="P:cytoplasmic translational termination"/>
    <property type="evidence" value="ECO:0007669"/>
    <property type="project" value="UniProtKB-ARBA"/>
</dbReference>